<proteinExistence type="inferred from homology"/>
<dbReference type="HAMAP" id="MF_00697">
    <property type="entry name" value="UPF0276"/>
    <property type="match status" value="1"/>
</dbReference>
<evidence type="ECO:0000313" key="1">
    <source>
        <dbReference type="EMBL" id="VAW77606.1"/>
    </source>
</evidence>
<dbReference type="PANTHER" id="PTHR42194:SF1">
    <property type="entry name" value="UPF0276 PROTEIN HI_1600"/>
    <property type="match status" value="1"/>
</dbReference>
<dbReference type="AlphaFoldDB" id="A0A3B0ZAA7"/>
<dbReference type="Pfam" id="PF05114">
    <property type="entry name" value="MbnB_TglH_ChrH"/>
    <property type="match status" value="1"/>
</dbReference>
<dbReference type="PANTHER" id="PTHR42194">
    <property type="entry name" value="UPF0276 PROTEIN HI_1600"/>
    <property type="match status" value="1"/>
</dbReference>
<protein>
    <submittedName>
        <fullName evidence="1">Uncharacterized protein</fullName>
    </submittedName>
</protein>
<accession>A0A3B0ZAA7</accession>
<name>A0A3B0ZAA7_9ZZZZ</name>
<dbReference type="InterPro" id="IPR007801">
    <property type="entry name" value="MbnB/TglH/ChrH"/>
</dbReference>
<organism evidence="1">
    <name type="scientific">hydrothermal vent metagenome</name>
    <dbReference type="NCBI Taxonomy" id="652676"/>
    <lineage>
        <taxon>unclassified sequences</taxon>
        <taxon>metagenomes</taxon>
        <taxon>ecological metagenomes</taxon>
    </lineage>
</organism>
<sequence length="289" mass="32983">MNNTFKVHGAGLGLKRDFLDALKDQSPDPIGFLEIAPENWMGFGGQFAKNLRHFTERYDFTTHGLSLSIGGPTPLDVEFVKKLKIFLDSHDIQVYTEHLSYCSDDGHMYDLMPIPFTEEAVHYVADRIKQVQDILERKIGMENVSYYAAPGQELSEISFFNAVVEEADCDILLDVNNIYVNSINHHYNAIDFLKAMPGERVSYMHVAGHYEEAADLIVDTHGADVIDPVWDLLHKAYETFGVMPTLLERDFNIPDMQGLMREVNKISEIQQQWSTKQHVRDIRDVKVSS</sequence>
<reference evidence="1" key="1">
    <citation type="submission" date="2018-06" db="EMBL/GenBank/DDBJ databases">
        <authorList>
            <person name="Zhirakovskaya E."/>
        </authorList>
    </citation>
    <scope>NUCLEOTIDE SEQUENCE</scope>
</reference>
<dbReference type="SUPFAM" id="SSF51658">
    <property type="entry name" value="Xylose isomerase-like"/>
    <property type="match status" value="1"/>
</dbReference>
<dbReference type="Gene3D" id="3.20.20.150">
    <property type="entry name" value="Divalent-metal-dependent TIM barrel enzymes"/>
    <property type="match status" value="1"/>
</dbReference>
<dbReference type="NCBIfam" id="NF003818">
    <property type="entry name" value="PRK05409.1"/>
    <property type="match status" value="1"/>
</dbReference>
<dbReference type="EMBL" id="UOFL01000133">
    <property type="protein sequence ID" value="VAW77606.1"/>
    <property type="molecule type" value="Genomic_DNA"/>
</dbReference>
<gene>
    <name evidence="1" type="ORF">MNBD_GAMMA12-968</name>
</gene>
<dbReference type="InterPro" id="IPR036237">
    <property type="entry name" value="Xyl_isomerase-like_sf"/>
</dbReference>